<feature type="compositionally biased region" description="Low complexity" evidence="1">
    <location>
        <begin position="137"/>
        <end position="153"/>
    </location>
</feature>
<accession>A0A5C8PRI4</accession>
<dbReference type="SUPFAM" id="SSF101738">
    <property type="entry name" value="SspB-like"/>
    <property type="match status" value="1"/>
</dbReference>
<dbReference type="InterPro" id="IPR036760">
    <property type="entry name" value="SspB-like_sf"/>
</dbReference>
<protein>
    <recommendedName>
        <fullName evidence="4">Stringent starvation protein B</fullName>
    </recommendedName>
</protein>
<gene>
    <name evidence="2" type="ORF">FHP25_08800</name>
</gene>
<feature type="region of interest" description="Disordered" evidence="1">
    <location>
        <begin position="116"/>
        <end position="188"/>
    </location>
</feature>
<proteinExistence type="predicted"/>
<dbReference type="Proteomes" id="UP000321638">
    <property type="component" value="Unassembled WGS sequence"/>
</dbReference>
<organism evidence="2 3">
    <name type="scientific">Vineibacter terrae</name>
    <dbReference type="NCBI Taxonomy" id="2586908"/>
    <lineage>
        <taxon>Bacteria</taxon>
        <taxon>Pseudomonadati</taxon>
        <taxon>Pseudomonadota</taxon>
        <taxon>Alphaproteobacteria</taxon>
        <taxon>Hyphomicrobiales</taxon>
        <taxon>Vineibacter</taxon>
    </lineage>
</organism>
<evidence type="ECO:0008006" key="4">
    <source>
        <dbReference type="Google" id="ProtNLM"/>
    </source>
</evidence>
<dbReference type="RefSeq" id="WP_147846562.1">
    <property type="nucleotide sequence ID" value="NZ_VDUZ01000008.1"/>
</dbReference>
<dbReference type="InterPro" id="IPR007481">
    <property type="entry name" value="SspB"/>
</dbReference>
<evidence type="ECO:0000313" key="2">
    <source>
        <dbReference type="EMBL" id="TXL77522.1"/>
    </source>
</evidence>
<dbReference type="EMBL" id="VDUZ01000008">
    <property type="protein sequence ID" value="TXL77522.1"/>
    <property type="molecule type" value="Genomic_DNA"/>
</dbReference>
<dbReference type="AlphaFoldDB" id="A0A5C8PRI4"/>
<sequence length="188" mass="20614">MMTDKFQYEALVDEALRGVVRHVLTHAAEHGLPGTHHFYISFRTTEPGVEMPDYLRAKYPDEMTIVLQHQYWGLEVTEQSFEVTVSFNKRNERLKVPFAALSAFVDPSVRFGLQFEKRGGTPQSLPAPDKRPALVGPAPGSSDAAPAPAADAAKPADKDKPAADGDKPAEEKESGAKVVTLDAFRKKP</sequence>
<feature type="compositionally biased region" description="Basic and acidic residues" evidence="1">
    <location>
        <begin position="154"/>
        <end position="175"/>
    </location>
</feature>
<reference evidence="2 3" key="1">
    <citation type="submission" date="2019-06" db="EMBL/GenBank/DDBJ databases">
        <title>New taxonomy in bacterial strain CC-CFT640, isolated from vineyard.</title>
        <authorList>
            <person name="Lin S.-Y."/>
            <person name="Tsai C.-F."/>
            <person name="Young C.-C."/>
        </authorList>
    </citation>
    <scope>NUCLEOTIDE SEQUENCE [LARGE SCALE GENOMIC DNA]</scope>
    <source>
        <strain evidence="2 3">CC-CFT640</strain>
    </source>
</reference>
<dbReference type="Gene3D" id="2.30.30.220">
    <property type="entry name" value="SspB-like"/>
    <property type="match status" value="1"/>
</dbReference>
<keyword evidence="3" id="KW-1185">Reference proteome</keyword>
<evidence type="ECO:0000313" key="3">
    <source>
        <dbReference type="Proteomes" id="UP000321638"/>
    </source>
</evidence>
<dbReference type="Pfam" id="PF04386">
    <property type="entry name" value="SspB"/>
    <property type="match status" value="1"/>
</dbReference>
<name>A0A5C8PRI4_9HYPH</name>
<dbReference type="OrthoDB" id="9800412at2"/>
<comment type="caution">
    <text evidence="2">The sequence shown here is derived from an EMBL/GenBank/DDBJ whole genome shotgun (WGS) entry which is preliminary data.</text>
</comment>
<evidence type="ECO:0000256" key="1">
    <source>
        <dbReference type="SAM" id="MobiDB-lite"/>
    </source>
</evidence>